<proteinExistence type="inferred from homology"/>
<evidence type="ECO:0000256" key="2">
    <source>
        <dbReference type="ARBA" id="ARBA00022801"/>
    </source>
</evidence>
<comment type="similarity">
    <text evidence="1 3">Belongs to the type-B carboxylesterase/lipase family.</text>
</comment>
<dbReference type="EMBL" id="VMNF01000005">
    <property type="protein sequence ID" value="TXC08246.1"/>
    <property type="molecule type" value="Genomic_DNA"/>
</dbReference>
<dbReference type="Proteomes" id="UP000321331">
    <property type="component" value="Unassembled WGS sequence"/>
</dbReference>
<name>A0A5C6TC22_FUSOC</name>
<accession>A0A5C6TC22</accession>
<feature type="domain" description="Carboxylesterase type B" evidence="5">
    <location>
        <begin position="27"/>
        <end position="483"/>
    </location>
</feature>
<dbReference type="AlphaFoldDB" id="A0A5C6TC22"/>
<sequence length="605" mass="66606">MSSEQDHTANRVVLELPTLSMPPCIQKVVGKRSPLTDDLEEFRGIPYGKVTKRWEHASLRYRLPLDVLDATKDGPICPQPKTARHSEYYQSYLEFPDLDQSEFDCLNLLIIRPSPAALSRAGIDPSSKLPVLVYIHGGAGTGAGSDPVHDPSRLVLRSLEIGTPIIAVNLNFRIGVFGLLGSTDILKAQDQTNTNKGLNFGLHDQKVGLLWVARNITHFGGDPERIAVLGGSTGGSALYAHILDADASDDLPLFQKAILKSPPMLTILPSPLAEADANWDKLCRHWSVNADSSSEDKVEALRRVPVEKMLQSLQVAQVPLLPPIADGITMTLETASFPLHHSGLPRGSGQEGLRDRQPIEVLFGTTEMESAGHAQGGVDLEKVRQGFTASYPTTQAAIQILDAYGITDSSDQKALQEALERFHSDAVFDLGIFRARNRLRTQRRREYGDTASIQSYHVEYGNPFLGARQGLSHHAVDGIYMFDAFHDALADADNGIFRSYAESRADSAHPSKSATESPAEKPTASSRDAAFSHLELAQKFQEYIIGFILGMDTQKVAEDEVLVWNKTGSVRVERWAESSKWKERMNRLRLLEQDTASILRTLATI</sequence>
<dbReference type="InterPro" id="IPR029058">
    <property type="entry name" value="AB_hydrolase_fold"/>
</dbReference>
<dbReference type="PANTHER" id="PTHR11559">
    <property type="entry name" value="CARBOXYLESTERASE"/>
    <property type="match status" value="1"/>
</dbReference>
<evidence type="ECO:0000259" key="5">
    <source>
        <dbReference type="Pfam" id="PF00135"/>
    </source>
</evidence>
<dbReference type="InterPro" id="IPR050309">
    <property type="entry name" value="Type-B_Carboxylest/Lipase"/>
</dbReference>
<comment type="caution">
    <text evidence="6">The sequence shown here is derived from an EMBL/GenBank/DDBJ whole genome shotgun (WGS) entry which is preliminary data.</text>
</comment>
<evidence type="ECO:0000256" key="4">
    <source>
        <dbReference type="SAM" id="MobiDB-lite"/>
    </source>
</evidence>
<evidence type="ECO:0000313" key="7">
    <source>
        <dbReference type="Proteomes" id="UP000321331"/>
    </source>
</evidence>
<dbReference type="InterPro" id="IPR002018">
    <property type="entry name" value="CarbesteraseB"/>
</dbReference>
<dbReference type="EC" id="3.1.1.-" evidence="3"/>
<evidence type="ECO:0000313" key="6">
    <source>
        <dbReference type="EMBL" id="TXC08246.1"/>
    </source>
</evidence>
<organism evidence="6 7">
    <name type="scientific">Fusarium oxysporum f. sp. cubense</name>
    <dbReference type="NCBI Taxonomy" id="61366"/>
    <lineage>
        <taxon>Eukaryota</taxon>
        <taxon>Fungi</taxon>
        <taxon>Dikarya</taxon>
        <taxon>Ascomycota</taxon>
        <taxon>Pezizomycotina</taxon>
        <taxon>Sordariomycetes</taxon>
        <taxon>Hypocreomycetidae</taxon>
        <taxon>Hypocreales</taxon>
        <taxon>Nectriaceae</taxon>
        <taxon>Fusarium</taxon>
        <taxon>Fusarium oxysporum species complex</taxon>
    </lineage>
</organism>
<evidence type="ECO:0000256" key="1">
    <source>
        <dbReference type="ARBA" id="ARBA00005964"/>
    </source>
</evidence>
<gene>
    <name evidence="6" type="ORF">FocTR4_00004236</name>
</gene>
<feature type="region of interest" description="Disordered" evidence="4">
    <location>
        <begin position="507"/>
        <end position="527"/>
    </location>
</feature>
<dbReference type="GO" id="GO:0016787">
    <property type="term" value="F:hydrolase activity"/>
    <property type="evidence" value="ECO:0007669"/>
    <property type="project" value="UniProtKB-KW"/>
</dbReference>
<evidence type="ECO:0000256" key="3">
    <source>
        <dbReference type="RuleBase" id="RU361235"/>
    </source>
</evidence>
<dbReference type="InterPro" id="IPR019826">
    <property type="entry name" value="Carboxylesterase_B_AS"/>
</dbReference>
<keyword evidence="2 3" id="KW-0378">Hydrolase</keyword>
<dbReference type="PROSITE" id="PS00122">
    <property type="entry name" value="CARBOXYLESTERASE_B_1"/>
    <property type="match status" value="1"/>
</dbReference>
<dbReference type="Gene3D" id="3.40.50.1820">
    <property type="entry name" value="alpha/beta hydrolase"/>
    <property type="match status" value="1"/>
</dbReference>
<dbReference type="Pfam" id="PF00135">
    <property type="entry name" value="COesterase"/>
    <property type="match status" value="1"/>
</dbReference>
<protein>
    <recommendedName>
        <fullName evidence="3">Carboxylic ester hydrolase</fullName>
        <ecNumber evidence="3">3.1.1.-</ecNumber>
    </recommendedName>
</protein>
<reference evidence="6 7" key="1">
    <citation type="submission" date="2019-07" db="EMBL/GenBank/DDBJ databases">
        <title>The First High-Quality Draft Genome Sequence of the Causal Agent of the Current Panama Disease Epidemic.</title>
        <authorList>
            <person name="Warmington R.J."/>
            <person name="Kay W."/>
            <person name="Jeffries A."/>
            <person name="Bebber D."/>
            <person name="Moore K."/>
            <person name="Studholme D.J."/>
        </authorList>
    </citation>
    <scope>NUCLEOTIDE SEQUENCE [LARGE SCALE GENOMIC DNA]</scope>
    <source>
        <strain evidence="6 7">TR4</strain>
    </source>
</reference>
<dbReference type="SUPFAM" id="SSF53474">
    <property type="entry name" value="alpha/beta-Hydrolases"/>
    <property type="match status" value="1"/>
</dbReference>